<reference evidence="1 2" key="1">
    <citation type="submission" date="2016-11" db="EMBL/GenBank/DDBJ databases">
        <authorList>
            <person name="Jaros S."/>
            <person name="Januszkiewicz K."/>
            <person name="Wedrychowicz H."/>
        </authorList>
    </citation>
    <scope>NUCLEOTIDE SEQUENCE [LARGE SCALE GENOMIC DNA]</scope>
    <source>
        <strain evidence="1 2">ACAM 12</strain>
    </source>
</reference>
<dbReference type="PANTHER" id="PTHR36978:SF4">
    <property type="entry name" value="P-LOOP CONTAINING NUCLEOSIDE TRIPHOSPHATE HYDROLASE PROTEIN"/>
    <property type="match status" value="1"/>
</dbReference>
<dbReference type="AlphaFoldDB" id="A0A1M7HBA2"/>
<dbReference type="InterPro" id="IPR027417">
    <property type="entry name" value="P-loop_NTPase"/>
</dbReference>
<dbReference type="PANTHER" id="PTHR36978">
    <property type="entry name" value="P-LOOP CONTAINING NUCLEOTIDE TRIPHOSPHATE HYDROLASE"/>
    <property type="match status" value="1"/>
</dbReference>
<evidence type="ECO:0000313" key="2">
    <source>
        <dbReference type="Proteomes" id="UP000190911"/>
    </source>
</evidence>
<proteinExistence type="predicted"/>
<dbReference type="Gene3D" id="3.40.50.300">
    <property type="entry name" value="P-loop containing nucleotide triphosphate hydrolases"/>
    <property type="match status" value="1"/>
</dbReference>
<sequence>MVSDSMDNKIFCIGFHKTGTTSIALALEQLGYKVTGPNGIRDPDIAFNALSMCKQLVNDYDAFQDNPWPLFYREMDEMFPGSKFILTLRDEQSWMRSQLTHFGANETPMRRWIYGVGCPLGNEETYLEIYRQHYDSVRKYFSNRPNDLLEMDLSNDDGWEELCEFLEHDIPDSVFPHVNKAVDRETKYHRYVGKLMRLLIKKNTT</sequence>
<evidence type="ECO:0000313" key="1">
    <source>
        <dbReference type="EMBL" id="SHM25764.1"/>
    </source>
</evidence>
<dbReference type="Pfam" id="PF17784">
    <property type="entry name" value="Sulfotransfer_4"/>
    <property type="match status" value="2"/>
</dbReference>
<evidence type="ECO:0008006" key="3">
    <source>
        <dbReference type="Google" id="ProtNLM"/>
    </source>
</evidence>
<organism evidence="1 2">
    <name type="scientific">Vreelandella subglaciescola</name>
    <dbReference type="NCBI Taxonomy" id="29571"/>
    <lineage>
        <taxon>Bacteria</taxon>
        <taxon>Pseudomonadati</taxon>
        <taxon>Pseudomonadota</taxon>
        <taxon>Gammaproteobacteria</taxon>
        <taxon>Oceanospirillales</taxon>
        <taxon>Halomonadaceae</taxon>
        <taxon>Vreelandella</taxon>
    </lineage>
</organism>
<protein>
    <recommendedName>
        <fullName evidence="3">Sulfotransferase family protein</fullName>
    </recommendedName>
</protein>
<keyword evidence="2" id="KW-1185">Reference proteome</keyword>
<dbReference type="EMBL" id="LT670847">
    <property type="protein sequence ID" value="SHM25764.1"/>
    <property type="molecule type" value="Genomic_DNA"/>
</dbReference>
<dbReference type="InParanoid" id="A0A1M7HBA2"/>
<dbReference type="InterPro" id="IPR040632">
    <property type="entry name" value="Sulfotransfer_4"/>
</dbReference>
<name>A0A1M7HBA2_9GAMM</name>
<gene>
    <name evidence="1" type="ORF">SAMN05878437_2020</name>
</gene>
<dbReference type="SUPFAM" id="SSF52540">
    <property type="entry name" value="P-loop containing nucleoside triphosphate hydrolases"/>
    <property type="match status" value="1"/>
</dbReference>
<dbReference type="STRING" id="29571.SAMN05878437_2020"/>
<dbReference type="Proteomes" id="UP000190911">
    <property type="component" value="Chromosome I"/>
</dbReference>
<accession>A0A1M7HBA2</accession>